<dbReference type="PANTHER" id="PTHR47160:SF10">
    <property type="entry name" value="MULE TRANSPOSASE DOMAIN-CONTAINING PROTEIN"/>
    <property type="match status" value="1"/>
</dbReference>
<dbReference type="InterPro" id="IPR018289">
    <property type="entry name" value="MULE_transposase_dom"/>
</dbReference>
<feature type="domain" description="FLYWCH-type" evidence="5">
    <location>
        <begin position="4"/>
        <end position="56"/>
    </location>
</feature>
<dbReference type="EMBL" id="CAJNOH010000517">
    <property type="protein sequence ID" value="CAF1064641.1"/>
    <property type="molecule type" value="Genomic_DNA"/>
</dbReference>
<dbReference type="InterPro" id="IPR007588">
    <property type="entry name" value="Znf_FLYWCH"/>
</dbReference>
<keyword evidence="1" id="KW-0479">Metal-binding</keyword>
<keyword evidence="9" id="KW-1185">Reference proteome</keyword>
<gene>
    <name evidence="7" type="ORF">JXQ802_LOCUS14538</name>
    <name evidence="8" type="ORF">PYM288_LOCUS17834</name>
</gene>
<evidence type="ECO:0000256" key="1">
    <source>
        <dbReference type="ARBA" id="ARBA00022723"/>
    </source>
</evidence>
<sequence length="797" mass="92415">MSIIQSSRGKDQLLFDGFRYRRANNSQVTWRCVRNNCAGRVTSRDVEYIHLNDHNHAPNPDELISKQFKSIIDKRAETSNEPPRKIIHEALLDVHPGDASAVQNYRTVQRSVQRKRKKNDMPLSTPLSFENIIIPEELKLTNTGDKFLLYDNEKNDNRIIILSSSTDLNRLSISDHWHMDGTFKVSPKLFYQLYSIHSHFRGRSLPFLYAYLPGKAEHIYKEFFDIILQNIAKYPTSITIDFEGTVANVIKQKLPSTKITACFFHFKQNLWRKIRDVGLVQLFLHDREIRHQLKNFACLAFVPEQHVIEEFEKLEEESPESMNEFIDYFENNYIGRKVRNNRRHSPRFAISFWNCFDRLDLQLPRTNNPQEAWHNALQNSCRKHPTIYQSIHDLKTEQHANLIFAEKAEAGTIKIVKRALYEEIDEQLQNLEDQINSRADILMLSDKLDGALINPISFGEINDAVLSSPVTLNSLNEVMFENNISTNDMGEEVANDNIMEDSSEINSQNSTTSLNECQLATETTDENHTQSSRIRFSHDIEPEQKHHYLSNKYSIDDGSDKNGGISYIQGVKTKDEIKKKMQVLPHLLIPGLYRLIKSVTLLVYAVYEEQENGMRIWYKNHHKGFLLHNQIKYDAEFFNPILLNLNNIQWQQNGVGDYILEIYMLTKLDKKLKNKEEVYRLDEQTILQIHTAKHIVSSRRKHLKPTRLLVVPKIGNDTCWHICGLSNFIQPPTKNLPSIDLNNSTTVSITLPEANINLNTVDLSTCFQSFTEKLPIIRSNAITTEQITSPVLKRKKN</sequence>
<keyword evidence="3" id="KW-0862">Zinc</keyword>
<evidence type="ECO:0000313" key="9">
    <source>
        <dbReference type="Proteomes" id="UP000663870"/>
    </source>
</evidence>
<evidence type="ECO:0000256" key="4">
    <source>
        <dbReference type="SAM" id="Coils"/>
    </source>
</evidence>
<evidence type="ECO:0000259" key="6">
    <source>
        <dbReference type="Pfam" id="PF10551"/>
    </source>
</evidence>
<dbReference type="GO" id="GO:0008270">
    <property type="term" value="F:zinc ion binding"/>
    <property type="evidence" value="ECO:0007669"/>
    <property type="project" value="UniProtKB-KW"/>
</dbReference>
<feature type="coiled-coil region" evidence="4">
    <location>
        <begin position="414"/>
        <end position="441"/>
    </location>
</feature>
<dbReference type="Proteomes" id="UP000663854">
    <property type="component" value="Unassembled WGS sequence"/>
</dbReference>
<name>A0A814HB53_9BILA</name>
<dbReference type="Pfam" id="PF04500">
    <property type="entry name" value="FLYWCH"/>
    <property type="match status" value="1"/>
</dbReference>
<dbReference type="AlphaFoldDB" id="A0A814HB53"/>
<protein>
    <recommendedName>
        <fullName evidence="10">MULE transposase domain-containing protein</fullName>
    </recommendedName>
</protein>
<evidence type="ECO:0000259" key="5">
    <source>
        <dbReference type="Pfam" id="PF04500"/>
    </source>
</evidence>
<evidence type="ECO:0000313" key="8">
    <source>
        <dbReference type="EMBL" id="CAF1064641.1"/>
    </source>
</evidence>
<keyword evidence="4" id="KW-0175">Coiled coil</keyword>
<dbReference type="Pfam" id="PF10551">
    <property type="entry name" value="MULE"/>
    <property type="match status" value="1"/>
</dbReference>
<feature type="domain" description="MULE transposase" evidence="6">
    <location>
        <begin position="177"/>
        <end position="269"/>
    </location>
</feature>
<comment type="caution">
    <text evidence="7">The sequence shown here is derived from an EMBL/GenBank/DDBJ whole genome shotgun (WGS) entry which is preliminary data.</text>
</comment>
<proteinExistence type="predicted"/>
<dbReference type="PANTHER" id="PTHR47160">
    <property type="entry name" value="PUTATIVE-RELATED"/>
    <property type="match status" value="1"/>
</dbReference>
<evidence type="ECO:0000256" key="3">
    <source>
        <dbReference type="ARBA" id="ARBA00022833"/>
    </source>
</evidence>
<reference evidence="7" key="1">
    <citation type="submission" date="2021-02" db="EMBL/GenBank/DDBJ databases">
        <authorList>
            <person name="Nowell W R."/>
        </authorList>
    </citation>
    <scope>NUCLEOTIDE SEQUENCE</scope>
</reference>
<dbReference type="Proteomes" id="UP000663870">
    <property type="component" value="Unassembled WGS sequence"/>
</dbReference>
<evidence type="ECO:0008006" key="10">
    <source>
        <dbReference type="Google" id="ProtNLM"/>
    </source>
</evidence>
<dbReference type="Gene3D" id="2.20.25.240">
    <property type="match status" value="1"/>
</dbReference>
<keyword evidence="2" id="KW-0863">Zinc-finger</keyword>
<evidence type="ECO:0000313" key="7">
    <source>
        <dbReference type="EMBL" id="CAF1008407.1"/>
    </source>
</evidence>
<organism evidence="7 9">
    <name type="scientific">Rotaria sordida</name>
    <dbReference type="NCBI Taxonomy" id="392033"/>
    <lineage>
        <taxon>Eukaryota</taxon>
        <taxon>Metazoa</taxon>
        <taxon>Spiralia</taxon>
        <taxon>Gnathifera</taxon>
        <taxon>Rotifera</taxon>
        <taxon>Eurotatoria</taxon>
        <taxon>Bdelloidea</taxon>
        <taxon>Philodinida</taxon>
        <taxon>Philodinidae</taxon>
        <taxon>Rotaria</taxon>
    </lineage>
</organism>
<dbReference type="EMBL" id="CAJNOL010000327">
    <property type="protein sequence ID" value="CAF1008407.1"/>
    <property type="molecule type" value="Genomic_DNA"/>
</dbReference>
<evidence type="ECO:0000256" key="2">
    <source>
        <dbReference type="ARBA" id="ARBA00022771"/>
    </source>
</evidence>
<accession>A0A814HB53</accession>